<evidence type="ECO:0008006" key="4">
    <source>
        <dbReference type="Google" id="ProtNLM"/>
    </source>
</evidence>
<dbReference type="AlphaFoldDB" id="A0AAD9X6H7"/>
<comment type="caution">
    <text evidence="2">The sequence shown here is derived from an EMBL/GenBank/DDBJ whole genome shotgun (WGS) entry which is preliminary data.</text>
</comment>
<evidence type="ECO:0000313" key="3">
    <source>
        <dbReference type="Proteomes" id="UP001280121"/>
    </source>
</evidence>
<keyword evidence="1" id="KW-1133">Transmembrane helix</keyword>
<protein>
    <recommendedName>
        <fullName evidence="4">Transmembrane protein</fullName>
    </recommendedName>
</protein>
<reference evidence="2" key="1">
    <citation type="journal article" date="2023" name="Plant J.">
        <title>Genome sequences and population genomics provide insights into the demographic history, inbreeding, and mutation load of two 'living fossil' tree species of Dipteronia.</title>
        <authorList>
            <person name="Feng Y."/>
            <person name="Comes H.P."/>
            <person name="Chen J."/>
            <person name="Zhu S."/>
            <person name="Lu R."/>
            <person name="Zhang X."/>
            <person name="Li P."/>
            <person name="Qiu J."/>
            <person name="Olsen K.M."/>
            <person name="Qiu Y."/>
        </authorList>
    </citation>
    <scope>NUCLEOTIDE SEQUENCE</scope>
    <source>
        <strain evidence="2">KIB01</strain>
    </source>
</reference>
<gene>
    <name evidence="2" type="ORF">Ddye_013487</name>
</gene>
<evidence type="ECO:0000313" key="2">
    <source>
        <dbReference type="EMBL" id="KAK2653631.1"/>
    </source>
</evidence>
<sequence>MWVLWWFEDGVARIFFGFVLVTDNGVWVVWFGCWSRERGGGGRHPSVDLFCASSPFPFLYRYFLWIVLYITQSQTSLSGFRGLKSFGFMNGFLRFGFGGGGGGGGGSCGGGLVGLDGSLVVDELDSVVFLGLIEMWWWRREAGDSW</sequence>
<dbReference type="Proteomes" id="UP001280121">
    <property type="component" value="Unassembled WGS sequence"/>
</dbReference>
<organism evidence="2 3">
    <name type="scientific">Dipteronia dyeriana</name>
    <dbReference type="NCBI Taxonomy" id="168575"/>
    <lineage>
        <taxon>Eukaryota</taxon>
        <taxon>Viridiplantae</taxon>
        <taxon>Streptophyta</taxon>
        <taxon>Embryophyta</taxon>
        <taxon>Tracheophyta</taxon>
        <taxon>Spermatophyta</taxon>
        <taxon>Magnoliopsida</taxon>
        <taxon>eudicotyledons</taxon>
        <taxon>Gunneridae</taxon>
        <taxon>Pentapetalae</taxon>
        <taxon>rosids</taxon>
        <taxon>malvids</taxon>
        <taxon>Sapindales</taxon>
        <taxon>Sapindaceae</taxon>
        <taxon>Hippocastanoideae</taxon>
        <taxon>Acereae</taxon>
        <taxon>Dipteronia</taxon>
    </lineage>
</organism>
<keyword evidence="1" id="KW-0812">Transmembrane</keyword>
<feature type="transmembrane region" description="Helical" evidence="1">
    <location>
        <begin position="12"/>
        <end position="35"/>
    </location>
</feature>
<keyword evidence="3" id="KW-1185">Reference proteome</keyword>
<proteinExistence type="predicted"/>
<accession>A0AAD9X6H7</accession>
<name>A0AAD9X6H7_9ROSI</name>
<keyword evidence="1" id="KW-0472">Membrane</keyword>
<dbReference type="EMBL" id="JANJYI010000004">
    <property type="protein sequence ID" value="KAK2653631.1"/>
    <property type="molecule type" value="Genomic_DNA"/>
</dbReference>
<feature type="transmembrane region" description="Helical" evidence="1">
    <location>
        <begin position="47"/>
        <end position="70"/>
    </location>
</feature>
<evidence type="ECO:0000256" key="1">
    <source>
        <dbReference type="SAM" id="Phobius"/>
    </source>
</evidence>